<protein>
    <submittedName>
        <fullName evidence="3">Protein SUR7 domain protein</fullName>
    </submittedName>
</protein>
<comment type="caution">
    <text evidence="3">The sequence shown here is derived from an EMBL/GenBank/DDBJ whole genome shotgun (WGS) entry which is preliminary data.</text>
</comment>
<evidence type="ECO:0000313" key="4">
    <source>
        <dbReference type="Proteomes" id="UP000536275"/>
    </source>
</evidence>
<organism evidence="3 4">
    <name type="scientific">Candida albicans</name>
    <name type="common">Yeast</name>
    <dbReference type="NCBI Taxonomy" id="5476"/>
    <lineage>
        <taxon>Eukaryota</taxon>
        <taxon>Fungi</taxon>
        <taxon>Dikarya</taxon>
        <taxon>Ascomycota</taxon>
        <taxon>Saccharomycotina</taxon>
        <taxon>Pichiomycetes</taxon>
        <taxon>Debaryomycetaceae</taxon>
        <taxon>Candida/Lodderomyces clade</taxon>
        <taxon>Candida</taxon>
    </lineage>
</organism>
<accession>A0A8H6C194</accession>
<feature type="region of interest" description="Disordered" evidence="1">
    <location>
        <begin position="37"/>
        <end position="70"/>
    </location>
</feature>
<evidence type="ECO:0000256" key="2">
    <source>
        <dbReference type="SAM" id="SignalP"/>
    </source>
</evidence>
<name>A0A8H6C194_CANAX</name>
<dbReference type="EMBL" id="JABWAD010000022">
    <property type="protein sequence ID" value="KAF6070940.1"/>
    <property type="molecule type" value="Genomic_DNA"/>
</dbReference>
<evidence type="ECO:0000313" key="3">
    <source>
        <dbReference type="EMBL" id="KAF6070940.1"/>
    </source>
</evidence>
<reference evidence="3 4" key="1">
    <citation type="submission" date="2020-03" db="EMBL/GenBank/DDBJ databases">
        <title>FDA dAtabase for Regulatory Grade micrObial Sequences (FDA-ARGOS): Supporting development and validation of Infectious Disease Dx tests.</title>
        <authorList>
            <person name="Campos J."/>
            <person name="Goldberg B."/>
            <person name="Tallon L."/>
            <person name="Sadzewicz L."/>
            <person name="Vavikolanu K."/>
            <person name="Mehta A."/>
            <person name="Aluvathingal J."/>
            <person name="Nadendla S."/>
            <person name="Nandy P."/>
            <person name="Geyer C."/>
            <person name="Yan Y."/>
            <person name="Sichtig H."/>
        </authorList>
    </citation>
    <scope>NUCLEOTIDE SEQUENCE [LARGE SCALE GENOMIC DNA]</scope>
    <source>
        <strain evidence="3 4">FDAARGOS_656</strain>
    </source>
</reference>
<gene>
    <name evidence="3" type="primary">SUR7</name>
    <name evidence="3" type="ORF">FOB64_002001</name>
</gene>
<dbReference type="Proteomes" id="UP000536275">
    <property type="component" value="Unassembled WGS sequence"/>
</dbReference>
<sequence length="88" mass="9763">MGIMWAAFACLLICWLLIFAGTISNSYKKHIARVKAEQGQYSQPTHGPAGDESSFTRAAPPTKDEENTGGIRFFKIKRNQKVSDDESV</sequence>
<feature type="signal peptide" evidence="2">
    <location>
        <begin position="1"/>
        <end position="20"/>
    </location>
</feature>
<keyword evidence="2" id="KW-0732">Signal</keyword>
<proteinExistence type="predicted"/>
<evidence type="ECO:0000256" key="1">
    <source>
        <dbReference type="SAM" id="MobiDB-lite"/>
    </source>
</evidence>
<dbReference type="AlphaFoldDB" id="A0A8H6C194"/>
<feature type="chain" id="PRO_5034758189" evidence="2">
    <location>
        <begin position="21"/>
        <end position="88"/>
    </location>
</feature>